<dbReference type="AlphaFoldDB" id="A0A3R7PKT3"/>
<proteinExistence type="predicted"/>
<name>A0A3R7PKT3_PENVA</name>
<dbReference type="GO" id="GO:0005576">
    <property type="term" value="C:extracellular region"/>
    <property type="evidence" value="ECO:0007669"/>
    <property type="project" value="InterPro"/>
</dbReference>
<comment type="caution">
    <text evidence="2">The sequence shown here is derived from an EMBL/GenBank/DDBJ whole genome shotgun (WGS) entry which is preliminary data.</text>
</comment>
<dbReference type="Proteomes" id="UP000283509">
    <property type="component" value="Unassembled WGS sequence"/>
</dbReference>
<evidence type="ECO:0000313" key="2">
    <source>
        <dbReference type="EMBL" id="ROT75088.1"/>
    </source>
</evidence>
<dbReference type="OrthoDB" id="414826at2759"/>
<dbReference type="InterPro" id="IPR001283">
    <property type="entry name" value="CRISP-related"/>
</dbReference>
<gene>
    <name evidence="2" type="ORF">C7M84_006374</name>
</gene>
<keyword evidence="3" id="KW-1185">Reference proteome</keyword>
<dbReference type="InterPro" id="IPR014044">
    <property type="entry name" value="CAP_dom"/>
</dbReference>
<evidence type="ECO:0000259" key="1">
    <source>
        <dbReference type="SMART" id="SM00198"/>
    </source>
</evidence>
<dbReference type="CDD" id="cd05380">
    <property type="entry name" value="CAP_euk"/>
    <property type="match status" value="1"/>
</dbReference>
<dbReference type="Gene3D" id="3.40.33.10">
    <property type="entry name" value="CAP"/>
    <property type="match status" value="1"/>
</dbReference>
<dbReference type="Pfam" id="PF00188">
    <property type="entry name" value="CAP"/>
    <property type="match status" value="1"/>
</dbReference>
<dbReference type="InterPro" id="IPR018244">
    <property type="entry name" value="Allrgn_V5/Tpx1_CS"/>
</dbReference>
<reference evidence="2 3" key="1">
    <citation type="submission" date="2018-04" db="EMBL/GenBank/DDBJ databases">
        <authorList>
            <person name="Zhang X."/>
            <person name="Yuan J."/>
            <person name="Li F."/>
            <person name="Xiang J."/>
        </authorList>
    </citation>
    <scope>NUCLEOTIDE SEQUENCE [LARGE SCALE GENOMIC DNA]</scope>
    <source>
        <tissue evidence="2">Muscle</tissue>
    </source>
</reference>
<reference evidence="2 3" key="2">
    <citation type="submission" date="2019-01" db="EMBL/GenBank/DDBJ databases">
        <title>The decoding of complex shrimp genome reveals the adaptation for benthos swimmer, frequently molting mechanism and breeding impact on genome.</title>
        <authorList>
            <person name="Sun Y."/>
            <person name="Gao Y."/>
            <person name="Yu Y."/>
        </authorList>
    </citation>
    <scope>NUCLEOTIDE SEQUENCE [LARGE SCALE GENOMIC DNA]</scope>
    <source>
        <tissue evidence="2">Muscle</tissue>
    </source>
</reference>
<dbReference type="EMBL" id="QCYY01001811">
    <property type="protein sequence ID" value="ROT75088.1"/>
    <property type="molecule type" value="Genomic_DNA"/>
</dbReference>
<dbReference type="PROSITE" id="PS01009">
    <property type="entry name" value="CRISP_1"/>
    <property type="match status" value="1"/>
</dbReference>
<dbReference type="SUPFAM" id="SSF55797">
    <property type="entry name" value="PR-1-like"/>
    <property type="match status" value="1"/>
</dbReference>
<evidence type="ECO:0000313" key="3">
    <source>
        <dbReference type="Proteomes" id="UP000283509"/>
    </source>
</evidence>
<feature type="domain" description="SCP" evidence="1">
    <location>
        <begin position="198"/>
        <end position="328"/>
    </location>
</feature>
<dbReference type="PRINTS" id="PR00837">
    <property type="entry name" value="V5TPXLIKE"/>
</dbReference>
<sequence>MSFYSFFPLLPLLPPPPLAPPLLLPLYLSLLPIHLPPPPCQLDSTWVRTSIFSPICLSFVFILSLSSLSLSLSPSPSSSTSLPIPFVPLSSTLFLPPPPLPLPLHSNFLPNSSFFLLSSTLFHPPPSSPSSSSSTSLTYSYIFFPFFSVGQNLPSPPPSTLLLPLHLPLSATNLSSPPPSSLSPLLPSPLLLPLPLSSLPNSFFFPFSARFGVGQTSTLFSLPLFSYPLLPPLLLPRFGVGQNLYSAGDFKLKPVDWNRPLNAFFDEVDMMDKSEVDSFLGNRGVGHYTQLVWGATSHVGCGYIAYKNNRYIQSYYACNYGQAGEFRKEEGVVC</sequence>
<dbReference type="InterPro" id="IPR035940">
    <property type="entry name" value="CAP_sf"/>
</dbReference>
<organism evidence="2 3">
    <name type="scientific">Penaeus vannamei</name>
    <name type="common">Whiteleg shrimp</name>
    <name type="synonym">Litopenaeus vannamei</name>
    <dbReference type="NCBI Taxonomy" id="6689"/>
    <lineage>
        <taxon>Eukaryota</taxon>
        <taxon>Metazoa</taxon>
        <taxon>Ecdysozoa</taxon>
        <taxon>Arthropoda</taxon>
        <taxon>Crustacea</taxon>
        <taxon>Multicrustacea</taxon>
        <taxon>Malacostraca</taxon>
        <taxon>Eumalacostraca</taxon>
        <taxon>Eucarida</taxon>
        <taxon>Decapoda</taxon>
        <taxon>Dendrobranchiata</taxon>
        <taxon>Penaeoidea</taxon>
        <taxon>Penaeidae</taxon>
        <taxon>Penaeus</taxon>
    </lineage>
</organism>
<accession>A0A3R7PKT3</accession>
<protein>
    <submittedName>
        <fullName evidence="2">Venom allergen 5</fullName>
    </submittedName>
</protein>
<dbReference type="SMART" id="SM00198">
    <property type="entry name" value="SCP"/>
    <property type="match status" value="1"/>
</dbReference>